<dbReference type="SUPFAM" id="SSF49373">
    <property type="entry name" value="Invasin/intimin cell-adhesion fragments"/>
    <property type="match status" value="1"/>
</dbReference>
<evidence type="ECO:0000313" key="1">
    <source>
        <dbReference type="EMBL" id="PQJ30669.1"/>
    </source>
</evidence>
<dbReference type="EMBL" id="MTPW01000001">
    <property type="protein sequence ID" value="PQJ30669.1"/>
    <property type="molecule type" value="Genomic_DNA"/>
</dbReference>
<evidence type="ECO:0000313" key="2">
    <source>
        <dbReference type="Proteomes" id="UP000239747"/>
    </source>
</evidence>
<dbReference type="Proteomes" id="UP000239747">
    <property type="component" value="Unassembled WGS sequence"/>
</dbReference>
<dbReference type="RefSeq" id="WP_211292411.1">
    <property type="nucleotide sequence ID" value="NZ_MTPW01000001.1"/>
</dbReference>
<evidence type="ECO:0008006" key="3">
    <source>
        <dbReference type="Google" id="ProtNLM"/>
    </source>
</evidence>
<dbReference type="PROSITE" id="PS51257">
    <property type="entry name" value="PROKAR_LIPOPROTEIN"/>
    <property type="match status" value="1"/>
</dbReference>
<organism evidence="1 2">
    <name type="scientific">Nonlabens arenilitoris</name>
    <dbReference type="NCBI Taxonomy" id="1217969"/>
    <lineage>
        <taxon>Bacteria</taxon>
        <taxon>Pseudomonadati</taxon>
        <taxon>Bacteroidota</taxon>
        <taxon>Flavobacteriia</taxon>
        <taxon>Flavobacteriales</taxon>
        <taxon>Flavobacteriaceae</taxon>
        <taxon>Nonlabens</taxon>
    </lineage>
</organism>
<dbReference type="Gene3D" id="2.60.40.1080">
    <property type="match status" value="1"/>
</dbReference>
<comment type="caution">
    <text evidence="1">The sequence shown here is derived from an EMBL/GenBank/DDBJ whole genome shotgun (WGS) entry which is preliminary data.</text>
</comment>
<sequence length="639" mass="68950">MKNSNINFLKVSFLLAVFLLTVSCERDLSDDVVAATFPKTGEIFIDTPIGLGSDFYFPYADSKFTAFSVDNSEGYQSAASIRIDVPNDNDPEGAYAGGIFRIDGAGRDLTEYDALTFWAKASQGVMIGEIGFGEDFLENRFVATRTNVSIGTNWTKYIVPIPDPSKLTQERGMLRYAAGTQGTGGSGYTLWIDELKFEKLGTIAQPRPSIVNGQDVIVSSFTGVTTPVTDLIQTFNVASAGDISVVAAPAYFEFNSSDTNVATVDATGIISVITSGSSEITASLGGNDAAGSITINSLGNFILAPTPTRSPANVISIFSDTYTNVPVDFYNGFWEPFQTTLSADFVVNGDNILNYTNFNFVGNQFANPTVDATEKSNLHLNMYIPGSVPAGLDFLISIVDFGPDQVDGGGDDTRQQVFFNSSDFTADTWATLEIPITLTQRNNIGLIIYETVNFSVLPNFYLDNIYFYGEPTSPTTAAAIPSDAASNVISIYSDAYTDVAVDTFRTPWSSTPTVLTDEVVAGDNIKKYTSLGFAGIETISSTVDASAMTHLRIDTWSANYSSFAIKLVDLGADNTIGTPDDSEHEITISNPATGQWVSHDIPLTDFTGLLNTSNIGQYIIVAQPFESADVYIDNLYFRN</sequence>
<dbReference type="InterPro" id="IPR008964">
    <property type="entry name" value="Invasin/intimin_cell_adhesion"/>
</dbReference>
<dbReference type="Gene3D" id="2.60.120.430">
    <property type="entry name" value="Galactose-binding lectin"/>
    <property type="match status" value="2"/>
</dbReference>
<keyword evidence="2" id="KW-1185">Reference proteome</keyword>
<reference evidence="1 2" key="1">
    <citation type="submission" date="2017-01" db="EMBL/GenBank/DDBJ databases">
        <title>Trade-off between light-utilization and light-protection in marine flavobacteria.</title>
        <authorList>
            <person name="Kumagai Y."/>
            <person name="Yoshizawa S."/>
            <person name="Kogure K."/>
            <person name="Iwasaki W."/>
        </authorList>
    </citation>
    <scope>NUCLEOTIDE SEQUENCE [LARGE SCALE GENOMIC DNA]</scope>
    <source>
        <strain evidence="1 2">KCTC 32109</strain>
    </source>
</reference>
<proteinExistence type="predicted"/>
<dbReference type="SUPFAM" id="SSF49785">
    <property type="entry name" value="Galactose-binding domain-like"/>
    <property type="match status" value="1"/>
</dbReference>
<name>A0A2S7U6N7_9FLAO</name>
<protein>
    <recommendedName>
        <fullName evidence="3">Glycosyl hydrolase family 16</fullName>
    </recommendedName>
</protein>
<accession>A0A2S7U6N7</accession>
<dbReference type="InterPro" id="IPR008979">
    <property type="entry name" value="Galactose-bd-like_sf"/>
</dbReference>
<gene>
    <name evidence="1" type="ORF">BST92_01395</name>
</gene>
<dbReference type="AlphaFoldDB" id="A0A2S7U6N7"/>